<dbReference type="SUPFAM" id="SSF53335">
    <property type="entry name" value="S-adenosyl-L-methionine-dependent methyltransferases"/>
    <property type="match status" value="1"/>
</dbReference>
<keyword evidence="1" id="KW-0808">Transferase</keyword>
<evidence type="ECO:0000313" key="2">
    <source>
        <dbReference type="Proteomes" id="UP001598130"/>
    </source>
</evidence>
<protein>
    <submittedName>
        <fullName evidence="1">Class I SAM-dependent methyltransferase</fullName>
    </submittedName>
</protein>
<name>A0ABW6CJ29_9CAUL</name>
<evidence type="ECO:0000313" key="1">
    <source>
        <dbReference type="EMBL" id="MFD3263064.1"/>
    </source>
</evidence>
<dbReference type="Gene3D" id="3.40.50.150">
    <property type="entry name" value="Vaccinia Virus protein VP39"/>
    <property type="match status" value="1"/>
</dbReference>
<organism evidence="1 2">
    <name type="scientific">Phenylobacterium ferrooxidans</name>
    <dbReference type="NCBI Taxonomy" id="2982689"/>
    <lineage>
        <taxon>Bacteria</taxon>
        <taxon>Pseudomonadati</taxon>
        <taxon>Pseudomonadota</taxon>
        <taxon>Alphaproteobacteria</taxon>
        <taxon>Caulobacterales</taxon>
        <taxon>Caulobacteraceae</taxon>
        <taxon>Phenylobacterium</taxon>
    </lineage>
</organism>
<reference evidence="1 2" key="1">
    <citation type="submission" date="2022-09" db="EMBL/GenBank/DDBJ databases">
        <title>New species of Phenylobacterium.</title>
        <authorList>
            <person name="Mieszkin S."/>
        </authorList>
    </citation>
    <scope>NUCLEOTIDE SEQUENCE [LARGE SCALE GENOMIC DNA]</scope>
    <source>
        <strain evidence="1 2">HK31-G</strain>
    </source>
</reference>
<dbReference type="GO" id="GO:0008168">
    <property type="term" value="F:methyltransferase activity"/>
    <property type="evidence" value="ECO:0007669"/>
    <property type="project" value="UniProtKB-KW"/>
</dbReference>
<dbReference type="EMBL" id="JAOTJD010000004">
    <property type="protein sequence ID" value="MFD3263064.1"/>
    <property type="molecule type" value="Genomic_DNA"/>
</dbReference>
<proteinExistence type="predicted"/>
<accession>A0ABW6CJ29</accession>
<sequence length="273" mass="28937">MTGTSLSPHDLIGLARAGWRHGATHCVACDGYHQVWGSLRAAGLNAGLASDEQGLAPQIAAALSPGAHVLVAGAADPALLDLVVRTASGMPLSILVADLCRTPLAVIDELEPYAETDVLTEQLDLTRLDHVARWDLILSHLMIAHVPAGDRVEVLKRLRRALAPGGRLILVARTVGEAARDEAADDEAAWVDRTLARLASRGVPTPGAPGEFDALLRVYAAHRTDRLWDLATPEAIAGLLTAGGFEVVEFARLARADREPGADGKARYVFVAR</sequence>
<keyword evidence="1" id="KW-0489">Methyltransferase</keyword>
<gene>
    <name evidence="1" type="ORF">OCL97_03680</name>
</gene>
<comment type="caution">
    <text evidence="1">The sequence shown here is derived from an EMBL/GenBank/DDBJ whole genome shotgun (WGS) entry which is preliminary data.</text>
</comment>
<dbReference type="InterPro" id="IPR029063">
    <property type="entry name" value="SAM-dependent_MTases_sf"/>
</dbReference>
<dbReference type="GO" id="GO:0032259">
    <property type="term" value="P:methylation"/>
    <property type="evidence" value="ECO:0007669"/>
    <property type="project" value="UniProtKB-KW"/>
</dbReference>
<dbReference type="RefSeq" id="WP_377367694.1">
    <property type="nucleotide sequence ID" value="NZ_JAOTJD010000004.1"/>
</dbReference>
<dbReference type="Proteomes" id="UP001598130">
    <property type="component" value="Unassembled WGS sequence"/>
</dbReference>
<keyword evidence="2" id="KW-1185">Reference proteome</keyword>